<dbReference type="InterPro" id="IPR036520">
    <property type="entry name" value="UPF0759_sf"/>
</dbReference>
<dbReference type="InterPro" id="IPR002763">
    <property type="entry name" value="DUF72"/>
</dbReference>
<reference evidence="1 2" key="1">
    <citation type="journal article" date="2013" name="Genome Announc.">
        <title>Draft Genome Sequence for Desulfovibrio africanus Strain PCS.</title>
        <authorList>
            <person name="Brown S.D."/>
            <person name="Utturkar S.M."/>
            <person name="Arkin A.P."/>
            <person name="Deutschbauer A.M."/>
            <person name="Elias D.A."/>
            <person name="Hazen T.C."/>
            <person name="Chakraborty R."/>
        </authorList>
    </citation>
    <scope>NUCLEOTIDE SEQUENCE [LARGE SCALE GENOMIC DNA]</scope>
    <source>
        <strain evidence="1 2">PCS</strain>
    </source>
</reference>
<evidence type="ECO:0000313" key="1">
    <source>
        <dbReference type="EMBL" id="EMG37236.1"/>
    </source>
</evidence>
<proteinExistence type="predicted"/>
<evidence type="ECO:0008006" key="3">
    <source>
        <dbReference type="Google" id="ProtNLM"/>
    </source>
</evidence>
<sequence>MSRGLALVGTSGWQYDHWKGLFYPSRLPKAQWFFYYAARFATVEVNNTFYRLPTAETFERWREQAPPTFVYALKYSRFATHQKRLLEPDKHLEPFLSRARLLGGLLGPVLVQLPPTMRPNLPRLEAFLSAAPSDLRWAVEFRNADWLSSDTLAILRRHGAALVVHDKIPGHLDEATAGFVYYRFHGGSFDGGYDPGTLADCAARMAAHAAAGRDVYAYFNNDQGGHAVHDARALLRLLGELNVKTGGVAVKAHGLAATESVWPTLSARSTLRVRG</sequence>
<dbReference type="OrthoDB" id="9780310at2"/>
<name>M5Q138_DESAF</name>
<gene>
    <name evidence="1" type="ORF">PCS_02074</name>
</gene>
<protein>
    <recommendedName>
        <fullName evidence="3">DUF72 domain-containing protein</fullName>
    </recommendedName>
</protein>
<dbReference type="PANTHER" id="PTHR30348:SF4">
    <property type="entry name" value="DUF72 DOMAIN-CONTAINING PROTEIN"/>
    <property type="match status" value="1"/>
</dbReference>
<accession>M5Q138</accession>
<evidence type="ECO:0000313" key="2">
    <source>
        <dbReference type="Proteomes" id="UP000011922"/>
    </source>
</evidence>
<dbReference type="EMBL" id="AOSV01000020">
    <property type="protein sequence ID" value="EMG37236.1"/>
    <property type="molecule type" value="Genomic_DNA"/>
</dbReference>
<dbReference type="PANTHER" id="PTHR30348">
    <property type="entry name" value="UNCHARACTERIZED PROTEIN YECE"/>
    <property type="match status" value="1"/>
</dbReference>
<dbReference type="AlphaFoldDB" id="M5Q138"/>
<dbReference type="SUPFAM" id="SSF117396">
    <property type="entry name" value="TM1631-like"/>
    <property type="match status" value="1"/>
</dbReference>
<dbReference type="PATRIC" id="fig|1262666.3.peg.2102"/>
<comment type="caution">
    <text evidence="1">The sequence shown here is derived from an EMBL/GenBank/DDBJ whole genome shotgun (WGS) entry which is preliminary data.</text>
</comment>
<dbReference type="RefSeq" id="WP_005986868.1">
    <property type="nucleotide sequence ID" value="NZ_AOSV01000020.1"/>
</dbReference>
<dbReference type="Pfam" id="PF01904">
    <property type="entry name" value="DUF72"/>
    <property type="match status" value="1"/>
</dbReference>
<dbReference type="Proteomes" id="UP000011922">
    <property type="component" value="Unassembled WGS sequence"/>
</dbReference>
<dbReference type="Gene3D" id="3.20.20.410">
    <property type="entry name" value="Protein of unknown function UPF0759"/>
    <property type="match status" value="1"/>
</dbReference>
<organism evidence="1 2">
    <name type="scientific">Desulfocurvibacter africanus PCS</name>
    <dbReference type="NCBI Taxonomy" id="1262666"/>
    <lineage>
        <taxon>Bacteria</taxon>
        <taxon>Pseudomonadati</taxon>
        <taxon>Thermodesulfobacteriota</taxon>
        <taxon>Desulfovibrionia</taxon>
        <taxon>Desulfovibrionales</taxon>
        <taxon>Desulfovibrionaceae</taxon>
        <taxon>Desulfocurvibacter</taxon>
    </lineage>
</organism>